<evidence type="ECO:0000313" key="2">
    <source>
        <dbReference type="EMBL" id="PCC45016.1"/>
    </source>
</evidence>
<dbReference type="EMBL" id="NRGP01000033">
    <property type="protein sequence ID" value="PCC45016.1"/>
    <property type="molecule type" value="Genomic_DNA"/>
</dbReference>
<evidence type="ECO:0000313" key="3">
    <source>
        <dbReference type="Proteomes" id="UP000217564"/>
    </source>
</evidence>
<dbReference type="InterPro" id="IPR010866">
    <property type="entry name" value="A-2_8-polyST"/>
</dbReference>
<name>A0A2A3Z0C5_BREAU</name>
<sequence length="532" mass="57225">MTQIIQISTQYQLANIVALIRAGRLGEAGRRRILVVANNSFAPELTPAADAMPGSASLLTFFDLVVDWNATIWPNHPKTFGISGERAPLMQRSLRLAWTIPDDEPLDLIVESLPGHPAGVLTQIFTTASISVHSDGLMSYGPIRNPLSLPQYQRLTTIYYTDLLPGITPRQLAEHSPDRVALPPTNLTSVIEDMAAELAPELAAANLADPIPDAAIVLGQYLAQIDLITPEEELDLHLQMIDDVKARGLSTVVFKPHPTSARTTTEPLRRRSHELGLDFVLADVPLLAEIVIATTRPQLVISCYSTGLATARALFGTATAAVGTAMMLQALAPYQNSNRIPLTIVDALHTGGYVLPGDLAEVRTGTAEVGADLAEVRTGPANGAEPGANDTSRPRATGTKDLSPLIDAVTYCMQSETASYLRENAIDFLASALGGEDMKYFKRKRLTKLDLPGQLEIPPHRKGLSSAKRRLRTQAKRVQHTLKTYGIAIDAPKLVPKVKSTLSTRLNSAVGSAAGSAANSVSGSKRRSEPER</sequence>
<proteinExistence type="predicted"/>
<dbReference type="AlphaFoldDB" id="A0A2A3Z0C5"/>
<dbReference type="RefSeq" id="WP_096163038.1">
    <property type="nucleotide sequence ID" value="NZ_JABUXY010000015.1"/>
</dbReference>
<reference evidence="2 3" key="1">
    <citation type="journal article" date="2017" name="Elife">
        <title>Extensive horizontal gene transfer in cheese-associated bacteria.</title>
        <authorList>
            <person name="Bonham K.S."/>
            <person name="Wolfe B.E."/>
            <person name="Dutton R.J."/>
        </authorList>
    </citation>
    <scope>NUCLEOTIDE SEQUENCE [LARGE SCALE GENOMIC DNA]</scope>
    <source>
        <strain evidence="2 3">947_7</strain>
    </source>
</reference>
<gene>
    <name evidence="2" type="ORF">CIK64_17715</name>
</gene>
<organism evidence="2 3">
    <name type="scientific">Brevibacterium aurantiacum</name>
    <dbReference type="NCBI Taxonomy" id="273384"/>
    <lineage>
        <taxon>Bacteria</taxon>
        <taxon>Bacillati</taxon>
        <taxon>Actinomycetota</taxon>
        <taxon>Actinomycetes</taxon>
        <taxon>Micrococcales</taxon>
        <taxon>Brevibacteriaceae</taxon>
        <taxon>Brevibacterium</taxon>
    </lineage>
</organism>
<feature type="region of interest" description="Disordered" evidence="1">
    <location>
        <begin position="509"/>
        <end position="532"/>
    </location>
</feature>
<dbReference type="Pfam" id="PF07388">
    <property type="entry name" value="A-2_8-polyST"/>
    <property type="match status" value="1"/>
</dbReference>
<protein>
    <submittedName>
        <fullName evidence="2">Uncharacterized protein</fullName>
    </submittedName>
</protein>
<feature type="region of interest" description="Disordered" evidence="1">
    <location>
        <begin position="377"/>
        <end position="399"/>
    </location>
</feature>
<dbReference type="Proteomes" id="UP000217564">
    <property type="component" value="Unassembled WGS sequence"/>
</dbReference>
<comment type="caution">
    <text evidence="2">The sequence shown here is derived from an EMBL/GenBank/DDBJ whole genome shotgun (WGS) entry which is preliminary data.</text>
</comment>
<accession>A0A2A3Z0C5</accession>
<feature type="compositionally biased region" description="Low complexity" evidence="1">
    <location>
        <begin position="509"/>
        <end position="523"/>
    </location>
</feature>
<evidence type="ECO:0000256" key="1">
    <source>
        <dbReference type="SAM" id="MobiDB-lite"/>
    </source>
</evidence>